<organism evidence="10 11">
    <name type="scientific">Aspergillus steynii IBT 23096</name>
    <dbReference type="NCBI Taxonomy" id="1392250"/>
    <lineage>
        <taxon>Eukaryota</taxon>
        <taxon>Fungi</taxon>
        <taxon>Dikarya</taxon>
        <taxon>Ascomycota</taxon>
        <taxon>Pezizomycotina</taxon>
        <taxon>Eurotiomycetes</taxon>
        <taxon>Eurotiomycetidae</taxon>
        <taxon>Eurotiales</taxon>
        <taxon>Aspergillaceae</taxon>
        <taxon>Aspergillus</taxon>
        <taxon>Aspergillus subgen. Circumdati</taxon>
    </lineage>
</organism>
<comment type="similarity">
    <text evidence="2">Belongs to the class-I pyridoxal-phosphate-dependent aminotransferase family.</text>
</comment>
<comment type="catalytic activity">
    <reaction evidence="7">
        <text>L-aspartate + 2-oxoglutarate = oxaloacetate + L-glutamate</text>
        <dbReference type="Rhea" id="RHEA:21824"/>
        <dbReference type="ChEBI" id="CHEBI:16452"/>
        <dbReference type="ChEBI" id="CHEBI:16810"/>
        <dbReference type="ChEBI" id="CHEBI:29985"/>
        <dbReference type="ChEBI" id="CHEBI:29991"/>
        <dbReference type="EC" id="2.6.1.1"/>
    </reaction>
</comment>
<dbReference type="InterPro" id="IPR015422">
    <property type="entry name" value="PyrdxlP-dep_Trfase_small"/>
</dbReference>
<evidence type="ECO:0000259" key="8">
    <source>
        <dbReference type="Pfam" id="PF00155"/>
    </source>
</evidence>
<dbReference type="EC" id="2.6.1.1" evidence="7"/>
<evidence type="ECO:0000256" key="7">
    <source>
        <dbReference type="RuleBase" id="RU000480"/>
    </source>
</evidence>
<evidence type="ECO:0000256" key="5">
    <source>
        <dbReference type="ARBA" id="ARBA00022679"/>
    </source>
</evidence>
<dbReference type="NCBIfam" id="NF006719">
    <property type="entry name" value="PRK09257.1"/>
    <property type="match status" value="1"/>
</dbReference>
<dbReference type="GO" id="GO:0030170">
    <property type="term" value="F:pyridoxal phosphate binding"/>
    <property type="evidence" value="ECO:0007669"/>
    <property type="project" value="InterPro"/>
</dbReference>
<evidence type="ECO:0000256" key="2">
    <source>
        <dbReference type="ARBA" id="ARBA00007441"/>
    </source>
</evidence>
<reference evidence="10 11" key="1">
    <citation type="submission" date="2016-12" db="EMBL/GenBank/DDBJ databases">
        <title>The genomes of Aspergillus section Nigri reveals drivers in fungal speciation.</title>
        <authorList>
            <consortium name="DOE Joint Genome Institute"/>
            <person name="Vesth T.C."/>
            <person name="Nybo J."/>
            <person name="Theobald S."/>
            <person name="Brandl J."/>
            <person name="Frisvad J.C."/>
            <person name="Nielsen K.F."/>
            <person name="Lyhne E.K."/>
            <person name="Kogle M.E."/>
            <person name="Kuo A."/>
            <person name="Riley R."/>
            <person name="Clum A."/>
            <person name="Nolan M."/>
            <person name="Lipzen A."/>
            <person name="Salamov A."/>
            <person name="Henrissat B."/>
            <person name="Wiebenga A."/>
            <person name="De Vries R.P."/>
            <person name="Grigoriev I.V."/>
            <person name="Mortensen U.H."/>
            <person name="Andersen M.R."/>
            <person name="Baker S.E."/>
        </authorList>
    </citation>
    <scope>NUCLEOTIDE SEQUENCE [LARGE SCALE GENOMIC DNA]</scope>
    <source>
        <strain evidence="10 11">IBT 23096</strain>
    </source>
</reference>
<dbReference type="PRINTS" id="PR00799">
    <property type="entry name" value="TRANSAMINASE"/>
</dbReference>
<name>A0A2I2FS02_9EURO</name>
<dbReference type="InterPro" id="IPR015421">
    <property type="entry name" value="PyrdxlP-dep_Trfase_major"/>
</dbReference>
<keyword evidence="4 7" id="KW-0032">Aminotransferase</keyword>
<evidence type="ECO:0000256" key="4">
    <source>
        <dbReference type="ARBA" id="ARBA00022576"/>
    </source>
</evidence>
<feature type="domain" description="Aminotransferase class I/classII large" evidence="8">
    <location>
        <begin position="37"/>
        <end position="406"/>
    </location>
</feature>
<dbReference type="EMBL" id="MSFO01000011">
    <property type="protein sequence ID" value="PLB43386.1"/>
    <property type="molecule type" value="Genomic_DNA"/>
</dbReference>
<evidence type="ECO:0000256" key="1">
    <source>
        <dbReference type="ARBA" id="ARBA00001933"/>
    </source>
</evidence>
<dbReference type="InterPro" id="IPR006076">
    <property type="entry name" value="FAD-dep_OxRdtase"/>
</dbReference>
<keyword evidence="11" id="KW-1185">Reference proteome</keyword>
<dbReference type="GO" id="GO:0006532">
    <property type="term" value="P:aspartate biosynthetic process"/>
    <property type="evidence" value="ECO:0007669"/>
    <property type="project" value="TreeGrafter"/>
</dbReference>
<dbReference type="InterPro" id="IPR000796">
    <property type="entry name" value="Asp_trans"/>
</dbReference>
<dbReference type="FunFam" id="3.90.1150.10:FF:000001">
    <property type="entry name" value="Aspartate aminotransferase"/>
    <property type="match status" value="1"/>
</dbReference>
<evidence type="ECO:0000313" key="10">
    <source>
        <dbReference type="EMBL" id="PLB43386.1"/>
    </source>
</evidence>
<dbReference type="PANTHER" id="PTHR11879:SF55">
    <property type="entry name" value="GLUTAMATE OXALOACETATE TRANSAMINASE 1, ISOFORM B"/>
    <property type="match status" value="1"/>
</dbReference>
<evidence type="ECO:0000256" key="6">
    <source>
        <dbReference type="ARBA" id="ARBA00022898"/>
    </source>
</evidence>
<comment type="caution">
    <text evidence="10">The sequence shown here is derived from an EMBL/GenBank/DDBJ whole genome shotgun (WGS) entry which is preliminary data.</text>
</comment>
<keyword evidence="6" id="KW-0663">Pyridoxal phosphate</keyword>
<dbReference type="Gene3D" id="3.90.1150.10">
    <property type="entry name" value="Aspartate Aminotransferase, domain 1"/>
    <property type="match status" value="1"/>
</dbReference>
<dbReference type="Pfam" id="PF01266">
    <property type="entry name" value="DAO"/>
    <property type="match status" value="1"/>
</dbReference>
<feature type="domain" description="FAD dependent oxidoreductase" evidence="9">
    <location>
        <begin position="420"/>
        <end position="452"/>
    </location>
</feature>
<comment type="subunit">
    <text evidence="3 7">Homodimer.</text>
</comment>
<dbReference type="GeneID" id="36562932"/>
<dbReference type="GO" id="GO:0005829">
    <property type="term" value="C:cytosol"/>
    <property type="evidence" value="ECO:0007669"/>
    <property type="project" value="TreeGrafter"/>
</dbReference>
<evidence type="ECO:0000313" key="11">
    <source>
        <dbReference type="Proteomes" id="UP000234275"/>
    </source>
</evidence>
<dbReference type="CDD" id="cd00609">
    <property type="entry name" value="AAT_like"/>
    <property type="match status" value="1"/>
</dbReference>
<protein>
    <recommendedName>
        <fullName evidence="7">Aspartate aminotransferase</fullName>
        <ecNumber evidence="7">2.6.1.1</ecNumber>
    </recommendedName>
</protein>
<proteinExistence type="inferred from homology"/>
<dbReference type="InterPro" id="IPR036188">
    <property type="entry name" value="FAD/NAD-bd_sf"/>
</dbReference>
<evidence type="ECO:0000259" key="9">
    <source>
        <dbReference type="Pfam" id="PF01266"/>
    </source>
</evidence>
<dbReference type="STRING" id="1392250.A0A2I2FS02"/>
<dbReference type="Proteomes" id="UP000234275">
    <property type="component" value="Unassembled WGS sequence"/>
</dbReference>
<comment type="miscellaneous">
    <text evidence="7">In eukaryotes there are cytoplasmic, mitochondrial and chloroplastic isozymes.</text>
</comment>
<dbReference type="Pfam" id="PF00155">
    <property type="entry name" value="Aminotran_1_2"/>
    <property type="match status" value="1"/>
</dbReference>
<dbReference type="AlphaFoldDB" id="A0A2I2FS02"/>
<accession>A0A2I2FS02</accession>
<dbReference type="InterPro" id="IPR015424">
    <property type="entry name" value="PyrdxlP-dep_Trfase"/>
</dbReference>
<dbReference type="OrthoDB" id="6752799at2759"/>
<dbReference type="RefSeq" id="XP_024698688.1">
    <property type="nucleotide sequence ID" value="XM_024855226.1"/>
</dbReference>
<dbReference type="PANTHER" id="PTHR11879">
    <property type="entry name" value="ASPARTATE AMINOTRANSFERASE"/>
    <property type="match status" value="1"/>
</dbReference>
<comment type="cofactor">
    <cofactor evidence="1">
        <name>pyridoxal 5'-phosphate</name>
        <dbReference type="ChEBI" id="CHEBI:597326"/>
    </cofactor>
</comment>
<sequence length="464" mass="51117">MNGDESTPRFNPQGIPAAPIDPLYSLVSAYEADTSANKVDLGVGAYRDENAKPWILPVATEIYNKDTTQDHEYIPIAGLPEFNCAAQSLILGADSIAIKEKRVCSFQAISGTGALHLGGLLISKFTPRPSPLVYISSPSWPIHDQLFATVGLPVKHYPYFRKDTKTFDSKGMRDALNSAPNGSIVVLHACAHNPTGVDPTEDEWKEIAQVMKARDLFPFFDCAYQGFATGYLSQDNFAIRHFVDQGFQLAIAQSFAKNLGLYGQRVGAFHFVTAPGVDAQSTTQHVASQLSVLQRSEISSPPIFGAQIASVILNDPQLFAEWEEDLLTMSGRIKKMRKCLKEELDCLETPGTWDHIVNQIGMFSFTGLTHDQVLELREKWHVYMAETGRISVAGLNDKNVAYFARAVDDVTHANMDKQSKIVIIGAGIFGLSTAYQLASEGYRNLVVLDRHMPPVRKLSALFTT</sequence>
<dbReference type="VEuPathDB" id="FungiDB:P170DRAFT_514614"/>
<evidence type="ECO:0000256" key="3">
    <source>
        <dbReference type="ARBA" id="ARBA00011738"/>
    </source>
</evidence>
<dbReference type="Gene3D" id="3.50.50.60">
    <property type="entry name" value="FAD/NAD(P)-binding domain"/>
    <property type="match status" value="1"/>
</dbReference>
<dbReference type="SUPFAM" id="SSF51905">
    <property type="entry name" value="FAD/NAD(P)-binding domain"/>
    <property type="match status" value="1"/>
</dbReference>
<dbReference type="SUPFAM" id="SSF53383">
    <property type="entry name" value="PLP-dependent transferases"/>
    <property type="match status" value="1"/>
</dbReference>
<keyword evidence="5 7" id="KW-0808">Transferase</keyword>
<dbReference type="InterPro" id="IPR004839">
    <property type="entry name" value="Aminotransferase_I/II_large"/>
</dbReference>
<dbReference type="GO" id="GO:0004069">
    <property type="term" value="F:L-aspartate:2-oxoglutarate aminotransferase activity"/>
    <property type="evidence" value="ECO:0007669"/>
    <property type="project" value="UniProtKB-EC"/>
</dbReference>
<gene>
    <name evidence="10" type="ORF">P170DRAFT_514614</name>
</gene>
<dbReference type="InterPro" id="IPR004838">
    <property type="entry name" value="NHTrfase_class1_PyrdxlP-BS"/>
</dbReference>
<dbReference type="PROSITE" id="PS00105">
    <property type="entry name" value="AA_TRANSFER_CLASS_1"/>
    <property type="match status" value="1"/>
</dbReference>
<dbReference type="FunFam" id="3.40.640.10:FF:000066">
    <property type="entry name" value="Aspartate aminotransferase"/>
    <property type="match status" value="1"/>
</dbReference>
<dbReference type="Gene3D" id="3.40.640.10">
    <property type="entry name" value="Type I PLP-dependent aspartate aminotransferase-like (Major domain)"/>
    <property type="match status" value="1"/>
</dbReference>